<keyword evidence="2" id="KW-1185">Reference proteome</keyword>
<evidence type="ECO:0000313" key="2">
    <source>
        <dbReference type="Proteomes" id="UP000655443"/>
    </source>
</evidence>
<dbReference type="AlphaFoldDB" id="A0A919D6S1"/>
<dbReference type="InterPro" id="IPR023214">
    <property type="entry name" value="HAD_sf"/>
</dbReference>
<comment type="caution">
    <text evidence="1">The sequence shown here is derived from an EMBL/GenBank/DDBJ whole genome shotgun (WGS) entry which is preliminary data.</text>
</comment>
<reference evidence="1" key="1">
    <citation type="journal article" date="2014" name="Int. J. Syst. Evol. Microbiol.">
        <title>Complete genome sequence of Corynebacterium casei LMG S-19264T (=DSM 44701T), isolated from a smear-ripened cheese.</title>
        <authorList>
            <consortium name="US DOE Joint Genome Institute (JGI-PGF)"/>
            <person name="Walter F."/>
            <person name="Albersmeier A."/>
            <person name="Kalinowski J."/>
            <person name="Ruckert C."/>
        </authorList>
    </citation>
    <scope>NUCLEOTIDE SEQUENCE</scope>
    <source>
        <strain evidence="1">JCM 4714</strain>
    </source>
</reference>
<name>A0A919D6S1_9ACTN</name>
<dbReference type="SUPFAM" id="SSF56784">
    <property type="entry name" value="HAD-like"/>
    <property type="match status" value="1"/>
</dbReference>
<proteinExistence type="predicted"/>
<dbReference type="RefSeq" id="WP_189958261.1">
    <property type="nucleotide sequence ID" value="NZ_BMVG01000035.1"/>
</dbReference>
<evidence type="ECO:0000313" key="1">
    <source>
        <dbReference type="EMBL" id="GHE12698.1"/>
    </source>
</evidence>
<sequence length="232" mass="25579">MGDEFRRLRLVALNIDGVLLNDTFSPVIHRFITGRGGAYTEDTERAVFSQPRRIAGQRMAEALGGVMSGDEALAAYFRERDRYLAEHPVRIQAGAVDLLHRLRGLGLSTVCYGGLGKEHFTAFLGAYEDLFDAPGYVCTDAFRPGLHEIVTEYFGLKHEQVLFVDDVARVAEEARLLGMPFVGMPTTFEHSHQRALMRRAGVRRLIDGLDAIDEGLLRAVDADAAAGTLWGG</sequence>
<gene>
    <name evidence="1" type="ORF">GCM10010339_77220</name>
</gene>
<reference evidence="1" key="2">
    <citation type="submission" date="2020-09" db="EMBL/GenBank/DDBJ databases">
        <authorList>
            <person name="Sun Q."/>
            <person name="Ohkuma M."/>
        </authorList>
    </citation>
    <scope>NUCLEOTIDE SEQUENCE</scope>
    <source>
        <strain evidence="1">JCM 4714</strain>
    </source>
</reference>
<dbReference type="EMBL" id="BMVG01000035">
    <property type="protein sequence ID" value="GHE12698.1"/>
    <property type="molecule type" value="Genomic_DNA"/>
</dbReference>
<evidence type="ECO:0008006" key="3">
    <source>
        <dbReference type="Google" id="ProtNLM"/>
    </source>
</evidence>
<protein>
    <recommendedName>
        <fullName evidence="3">HAD family phosphatase</fullName>
    </recommendedName>
</protein>
<dbReference type="InterPro" id="IPR036412">
    <property type="entry name" value="HAD-like_sf"/>
</dbReference>
<dbReference type="Gene3D" id="3.40.50.1000">
    <property type="entry name" value="HAD superfamily/HAD-like"/>
    <property type="match status" value="1"/>
</dbReference>
<dbReference type="Proteomes" id="UP000655443">
    <property type="component" value="Unassembled WGS sequence"/>
</dbReference>
<accession>A0A919D6S1</accession>
<organism evidence="1 2">
    <name type="scientific">Streptomyces alanosinicus</name>
    <dbReference type="NCBI Taxonomy" id="68171"/>
    <lineage>
        <taxon>Bacteria</taxon>
        <taxon>Bacillati</taxon>
        <taxon>Actinomycetota</taxon>
        <taxon>Actinomycetes</taxon>
        <taxon>Kitasatosporales</taxon>
        <taxon>Streptomycetaceae</taxon>
        <taxon>Streptomyces</taxon>
    </lineage>
</organism>